<sequence length="175" mass="19529">MRHANRESWIGHQSHVGEPHALQPDVASQRLPVTTAVPTHCGVKRLVDWDSTTQNTPTDTNCPKVTRVLLGVARLEGDQITPKRFARIPDHDDTIANTDWVALAELNLLEHTHGILLLHGETVPQEPLLQAVQLVQIMPVQKQHTIITIVDQLRIHTSLSQVLPHHAAHDHDIAE</sequence>
<evidence type="ECO:0000313" key="1">
    <source>
        <dbReference type="EMBL" id="UGO57314.1"/>
    </source>
</evidence>
<accession>A0A8K1U2A3</accession>
<proteinExistence type="predicted"/>
<organism evidence="1">
    <name type="scientific">Riboviria sp</name>
    <dbReference type="NCBI Taxonomy" id="2585031"/>
    <lineage>
        <taxon>Viruses</taxon>
        <taxon>Riboviria</taxon>
    </lineage>
</organism>
<protein>
    <submittedName>
        <fullName evidence="1">Uncharacterized protein</fullName>
    </submittedName>
</protein>
<name>A0A8K1U2A3_9VIRU</name>
<reference evidence="1" key="1">
    <citation type="submission" date="2020-11" db="EMBL/GenBank/DDBJ databases">
        <title>RNA virus dark matter in the feces of wild birds.</title>
        <authorList>
            <person name="Lu X."/>
            <person name="Yang X.S."/>
            <person name="Zhang W."/>
        </authorList>
    </citation>
    <scope>NUCLEOTIDE SEQUENCE</scope>
    <source>
        <strain evidence="1">Whitebellygoldenpheasant226con5</strain>
    </source>
</reference>
<dbReference type="EMBL" id="MW239326">
    <property type="protein sequence ID" value="UGO57314.1"/>
    <property type="molecule type" value="Genomic_RNA"/>
</dbReference>